<sequence>DRVTEQTRHGKALMLVKDGQVFSSRPTVGIACRAPAALLSLQAACISTAQTGSDLLPVSRSFALPQGLSPVAAKRLASPQHPGFHPSAVSEAVAESWPDGRRPASMHAKGRILTFLLEAFHDGLHPKLPRRSSEDSLLPFSPQVLHVRSAAQVSTSRVFSLWSLGSSSCALRPRVVENSPKAQYLCNLPTRAAGLLLSELQACGTKSRGSSCSCTGAGRSEVSMACRDKYRQQVHCFSHLTTSLLQSPLPAVIASESADAQVDIGSEMAFSFSILSRWFPALGLSSSDPCHSKDAVYGLSCWKRTGSPCQPWNPLEEQQQQQLAGCSSSAFFSAAGARGVGKMMVFARMIITFGKATVHPERQADQLSAINHLTTHD</sequence>
<dbReference type="AlphaFoldDB" id="A0A813ELQ4"/>
<feature type="non-terminal residue" evidence="1">
    <location>
        <position position="377"/>
    </location>
</feature>
<accession>A0A813ELQ4</accession>
<name>A0A813ELQ4_POLGL</name>
<evidence type="ECO:0000313" key="1">
    <source>
        <dbReference type="EMBL" id="CAE8601885.1"/>
    </source>
</evidence>
<dbReference type="Proteomes" id="UP000654075">
    <property type="component" value="Unassembled WGS sequence"/>
</dbReference>
<protein>
    <submittedName>
        <fullName evidence="1">Uncharacterized protein</fullName>
    </submittedName>
</protein>
<evidence type="ECO:0000313" key="2">
    <source>
        <dbReference type="Proteomes" id="UP000654075"/>
    </source>
</evidence>
<keyword evidence="2" id="KW-1185">Reference proteome</keyword>
<comment type="caution">
    <text evidence="1">The sequence shown here is derived from an EMBL/GenBank/DDBJ whole genome shotgun (WGS) entry which is preliminary data.</text>
</comment>
<organism evidence="1 2">
    <name type="scientific">Polarella glacialis</name>
    <name type="common">Dinoflagellate</name>
    <dbReference type="NCBI Taxonomy" id="89957"/>
    <lineage>
        <taxon>Eukaryota</taxon>
        <taxon>Sar</taxon>
        <taxon>Alveolata</taxon>
        <taxon>Dinophyceae</taxon>
        <taxon>Suessiales</taxon>
        <taxon>Suessiaceae</taxon>
        <taxon>Polarella</taxon>
    </lineage>
</organism>
<gene>
    <name evidence="1" type="ORF">PGLA1383_LOCUS20154</name>
</gene>
<proteinExistence type="predicted"/>
<dbReference type="EMBL" id="CAJNNV010013633">
    <property type="protein sequence ID" value="CAE8601885.1"/>
    <property type="molecule type" value="Genomic_DNA"/>
</dbReference>
<reference evidence="1" key="1">
    <citation type="submission" date="2021-02" db="EMBL/GenBank/DDBJ databases">
        <authorList>
            <person name="Dougan E. K."/>
            <person name="Rhodes N."/>
            <person name="Thang M."/>
            <person name="Chan C."/>
        </authorList>
    </citation>
    <scope>NUCLEOTIDE SEQUENCE</scope>
</reference>